<name>A0ABT8SQU9_9CAUL</name>
<dbReference type="Proteomes" id="UP001169063">
    <property type="component" value="Unassembled WGS sequence"/>
</dbReference>
<evidence type="ECO:0000256" key="2">
    <source>
        <dbReference type="SAM" id="MobiDB-lite"/>
    </source>
</evidence>
<evidence type="ECO:0000313" key="3">
    <source>
        <dbReference type="EMBL" id="MDO1559837.1"/>
    </source>
</evidence>
<gene>
    <name evidence="3" type="ORF">Q0812_10405</name>
</gene>
<feature type="region of interest" description="Disordered" evidence="2">
    <location>
        <begin position="105"/>
        <end position="148"/>
    </location>
</feature>
<dbReference type="Gene3D" id="1.10.10.1550">
    <property type="entry name" value="ROS/MUCR transcriptional regulator protein"/>
    <property type="match status" value="1"/>
</dbReference>
<accession>A0ABT8SQU9</accession>
<dbReference type="Pfam" id="PF05443">
    <property type="entry name" value="ROS_MUCR"/>
    <property type="match status" value="1"/>
</dbReference>
<organism evidence="3 4">
    <name type="scientific">Peiella sedimenti</name>
    <dbReference type="NCBI Taxonomy" id="3061083"/>
    <lineage>
        <taxon>Bacteria</taxon>
        <taxon>Pseudomonadati</taxon>
        <taxon>Pseudomonadota</taxon>
        <taxon>Alphaproteobacteria</taxon>
        <taxon>Caulobacterales</taxon>
        <taxon>Caulobacteraceae</taxon>
        <taxon>Peiella</taxon>
    </lineage>
</organism>
<protein>
    <submittedName>
        <fullName evidence="3">MucR family transcriptional regulator</fullName>
    </submittedName>
</protein>
<feature type="compositionally biased region" description="Basic residues" evidence="2">
    <location>
        <begin position="133"/>
        <end position="148"/>
    </location>
</feature>
<dbReference type="RefSeq" id="WP_302110269.1">
    <property type="nucleotide sequence ID" value="NZ_JAUKTR010000004.1"/>
</dbReference>
<comment type="caution">
    <text evidence="3">The sequence shown here is derived from an EMBL/GenBank/DDBJ whole genome shotgun (WGS) entry which is preliminary data.</text>
</comment>
<sequence length="148" mass="15700">MTETNSNLIELTAAIAEAYVSHNKVSAGEIAGLIASIHGTLDGIATGKADEPQEEPVAKPTAAQIRRSIQGSRLISFEDGKPYAALKRHLTSRGMTPAEYRAKWGLPSDYPMTAPDYSKARSDLAKSLGLGRGGRKPKGPAKGRRKAG</sequence>
<evidence type="ECO:0000256" key="1">
    <source>
        <dbReference type="ARBA" id="ARBA00007031"/>
    </source>
</evidence>
<comment type="similarity">
    <text evidence="1">Belongs to the ros/MucR family.</text>
</comment>
<reference evidence="3" key="1">
    <citation type="submission" date="2023-07" db="EMBL/GenBank/DDBJ databases">
        <title>Brevundimonas soil sp. nov., isolated from the soil of chemical plant.</title>
        <authorList>
            <person name="Wu N."/>
        </authorList>
    </citation>
    <scope>NUCLEOTIDE SEQUENCE</scope>
    <source>
        <strain evidence="3">XZ-24</strain>
    </source>
</reference>
<dbReference type="InterPro" id="IPR041920">
    <property type="entry name" value="ROS/MUCR_sf"/>
</dbReference>
<dbReference type="EMBL" id="JAUKTR010000004">
    <property type="protein sequence ID" value="MDO1559837.1"/>
    <property type="molecule type" value="Genomic_DNA"/>
</dbReference>
<dbReference type="InterPro" id="IPR008807">
    <property type="entry name" value="ROS_MUCR"/>
</dbReference>
<keyword evidence="4" id="KW-1185">Reference proteome</keyword>
<proteinExistence type="inferred from homology"/>
<evidence type="ECO:0000313" key="4">
    <source>
        <dbReference type="Proteomes" id="UP001169063"/>
    </source>
</evidence>